<keyword evidence="4" id="KW-0805">Transcription regulation</keyword>
<dbReference type="Proteomes" id="UP000279446">
    <property type="component" value="Unassembled WGS sequence"/>
</dbReference>
<evidence type="ECO:0000313" key="12">
    <source>
        <dbReference type="Proteomes" id="UP000279446"/>
    </source>
</evidence>
<dbReference type="AlphaFoldDB" id="A0A433YEG4"/>
<dbReference type="Gene3D" id="6.10.250.690">
    <property type="match status" value="1"/>
</dbReference>
<dbReference type="PROSITE" id="PS50110">
    <property type="entry name" value="RESPONSE_REGULATORY"/>
    <property type="match status" value="1"/>
</dbReference>
<dbReference type="GO" id="GO:0000976">
    <property type="term" value="F:transcription cis-regulatory region binding"/>
    <property type="evidence" value="ECO:0007669"/>
    <property type="project" value="TreeGrafter"/>
</dbReference>
<dbReference type="SUPFAM" id="SSF52172">
    <property type="entry name" value="CheY-like"/>
    <property type="match status" value="1"/>
</dbReference>
<dbReference type="GO" id="GO:0006355">
    <property type="term" value="P:regulation of DNA-templated transcription"/>
    <property type="evidence" value="ECO:0007669"/>
    <property type="project" value="InterPro"/>
</dbReference>
<accession>A0A433YEG4</accession>
<feature type="domain" description="OmpR/PhoB-type" evidence="10">
    <location>
        <begin position="128"/>
        <end position="227"/>
    </location>
</feature>
<dbReference type="Pfam" id="PF00486">
    <property type="entry name" value="Trans_reg_C"/>
    <property type="match status" value="1"/>
</dbReference>
<dbReference type="InterPro" id="IPR039420">
    <property type="entry name" value="WalR-like"/>
</dbReference>
<evidence type="ECO:0000313" key="11">
    <source>
        <dbReference type="EMBL" id="RUT48256.1"/>
    </source>
</evidence>
<evidence type="ECO:0000256" key="2">
    <source>
        <dbReference type="ARBA" id="ARBA00022553"/>
    </source>
</evidence>
<dbReference type="InterPro" id="IPR001867">
    <property type="entry name" value="OmpR/PhoB-type_DNA-bd"/>
</dbReference>
<dbReference type="GO" id="GO:0005829">
    <property type="term" value="C:cytosol"/>
    <property type="evidence" value="ECO:0007669"/>
    <property type="project" value="TreeGrafter"/>
</dbReference>
<reference evidence="11 12" key="1">
    <citation type="submission" date="2018-12" db="EMBL/GenBank/DDBJ databases">
        <authorList>
            <person name="Sun L."/>
            <person name="Chen Z."/>
        </authorList>
    </citation>
    <scope>NUCLEOTIDE SEQUENCE [LARGE SCALE GENOMIC DNA]</scope>
    <source>
        <strain evidence="11 12">DSM 15890</strain>
    </source>
</reference>
<dbReference type="SMART" id="SM00448">
    <property type="entry name" value="REC"/>
    <property type="match status" value="1"/>
</dbReference>
<dbReference type="CDD" id="cd17574">
    <property type="entry name" value="REC_OmpR"/>
    <property type="match status" value="1"/>
</dbReference>
<keyword evidence="5 8" id="KW-0238">DNA-binding</keyword>
<keyword evidence="3" id="KW-0902">Two-component regulatory system</keyword>
<gene>
    <name evidence="11" type="ORF">EJP82_03755</name>
</gene>
<feature type="modified residue" description="4-aspartylphosphate" evidence="7">
    <location>
        <position position="52"/>
    </location>
</feature>
<organism evidence="11 12">
    <name type="scientific">Paenibacillus anaericanus</name>
    <dbReference type="NCBI Taxonomy" id="170367"/>
    <lineage>
        <taxon>Bacteria</taxon>
        <taxon>Bacillati</taxon>
        <taxon>Bacillota</taxon>
        <taxon>Bacilli</taxon>
        <taxon>Bacillales</taxon>
        <taxon>Paenibacillaceae</taxon>
        <taxon>Paenibacillus</taxon>
    </lineage>
</organism>
<feature type="DNA-binding region" description="OmpR/PhoB-type" evidence="8">
    <location>
        <begin position="128"/>
        <end position="227"/>
    </location>
</feature>
<dbReference type="PANTHER" id="PTHR48111:SF2">
    <property type="entry name" value="RESPONSE REGULATOR SAER"/>
    <property type="match status" value="1"/>
</dbReference>
<dbReference type="CDD" id="cd00383">
    <property type="entry name" value="trans_reg_C"/>
    <property type="match status" value="1"/>
</dbReference>
<dbReference type="GO" id="GO:0032993">
    <property type="term" value="C:protein-DNA complex"/>
    <property type="evidence" value="ECO:0007669"/>
    <property type="project" value="TreeGrafter"/>
</dbReference>
<dbReference type="InterPro" id="IPR001789">
    <property type="entry name" value="Sig_transdc_resp-reg_receiver"/>
</dbReference>
<dbReference type="SMART" id="SM00862">
    <property type="entry name" value="Trans_reg_C"/>
    <property type="match status" value="1"/>
</dbReference>
<evidence type="ECO:0000256" key="4">
    <source>
        <dbReference type="ARBA" id="ARBA00023015"/>
    </source>
</evidence>
<dbReference type="InterPro" id="IPR036388">
    <property type="entry name" value="WH-like_DNA-bd_sf"/>
</dbReference>
<dbReference type="PROSITE" id="PS51755">
    <property type="entry name" value="OMPR_PHOB"/>
    <property type="match status" value="1"/>
</dbReference>
<dbReference type="PANTHER" id="PTHR48111">
    <property type="entry name" value="REGULATOR OF RPOS"/>
    <property type="match status" value="1"/>
</dbReference>
<evidence type="ECO:0000256" key="7">
    <source>
        <dbReference type="PROSITE-ProRule" id="PRU00169"/>
    </source>
</evidence>
<evidence type="ECO:0000256" key="3">
    <source>
        <dbReference type="ARBA" id="ARBA00023012"/>
    </source>
</evidence>
<evidence type="ECO:0000256" key="6">
    <source>
        <dbReference type="ARBA" id="ARBA00023163"/>
    </source>
</evidence>
<evidence type="ECO:0000256" key="8">
    <source>
        <dbReference type="PROSITE-ProRule" id="PRU01091"/>
    </source>
</evidence>
<evidence type="ECO:0000259" key="10">
    <source>
        <dbReference type="PROSITE" id="PS51755"/>
    </source>
</evidence>
<dbReference type="FunFam" id="1.10.10.10:FF:000018">
    <property type="entry name" value="DNA-binding response regulator ResD"/>
    <property type="match status" value="1"/>
</dbReference>
<dbReference type="Gene3D" id="3.40.50.2300">
    <property type="match status" value="1"/>
</dbReference>
<keyword evidence="6" id="KW-0804">Transcription</keyword>
<dbReference type="GO" id="GO:0000156">
    <property type="term" value="F:phosphorelay response regulator activity"/>
    <property type="evidence" value="ECO:0007669"/>
    <property type="project" value="TreeGrafter"/>
</dbReference>
<evidence type="ECO:0000256" key="1">
    <source>
        <dbReference type="ARBA" id="ARBA00004496"/>
    </source>
</evidence>
<dbReference type="OrthoDB" id="1655504at2"/>
<keyword evidence="12" id="KW-1185">Reference proteome</keyword>
<proteinExistence type="predicted"/>
<protein>
    <submittedName>
        <fullName evidence="11">Response regulator transcription factor</fullName>
    </submittedName>
</protein>
<evidence type="ECO:0000256" key="5">
    <source>
        <dbReference type="ARBA" id="ARBA00023125"/>
    </source>
</evidence>
<keyword evidence="2 7" id="KW-0597">Phosphoprotein</keyword>
<dbReference type="Gene3D" id="1.10.10.10">
    <property type="entry name" value="Winged helix-like DNA-binding domain superfamily/Winged helix DNA-binding domain"/>
    <property type="match status" value="1"/>
</dbReference>
<name>A0A433YEG4_9BACL</name>
<dbReference type="Pfam" id="PF00072">
    <property type="entry name" value="Response_reg"/>
    <property type="match status" value="1"/>
</dbReference>
<feature type="domain" description="Response regulatory" evidence="9">
    <location>
        <begin position="3"/>
        <end position="116"/>
    </location>
</feature>
<comment type="subcellular location">
    <subcellularLocation>
        <location evidence="1">Cytoplasm</location>
    </subcellularLocation>
</comment>
<dbReference type="RefSeq" id="WP_127190677.1">
    <property type="nucleotide sequence ID" value="NZ_RZNY01000002.1"/>
</dbReference>
<evidence type="ECO:0000259" key="9">
    <source>
        <dbReference type="PROSITE" id="PS50110"/>
    </source>
</evidence>
<dbReference type="InterPro" id="IPR011006">
    <property type="entry name" value="CheY-like_superfamily"/>
</dbReference>
<sequence length="228" mass="26150">MDTILIVEDNEDVNFMLAEALTDAGYRVESIYTGTDCIDIIQSQKFDLILLDIMLPYKSGDQILKELRLFSETPVIIISAKDMVGTKIDLLKLGADDYITKPFDLGEVVARVESNLRRIHKQGYVNVNNSLQYKDLSLDDNAKRVAVNHVEIELTATEYMILELLIKSRGKVFTKSNLYESIWEEEYLGDDNAIKTHISNLRNKLKQVSPDTEYIETVWGLGYRLYKE</sequence>
<dbReference type="EMBL" id="RZNY01000002">
    <property type="protein sequence ID" value="RUT48256.1"/>
    <property type="molecule type" value="Genomic_DNA"/>
</dbReference>
<comment type="caution">
    <text evidence="11">The sequence shown here is derived from an EMBL/GenBank/DDBJ whole genome shotgun (WGS) entry which is preliminary data.</text>
</comment>